<keyword evidence="2" id="KW-1185">Reference proteome</keyword>
<proteinExistence type="predicted"/>
<feature type="chain" id="PRO_5037817026" evidence="1">
    <location>
        <begin position="18"/>
        <end position="106"/>
    </location>
</feature>
<accession>A0A915IK56</accession>
<name>A0A915IK56_ROMCU</name>
<evidence type="ECO:0000313" key="2">
    <source>
        <dbReference type="Proteomes" id="UP000887565"/>
    </source>
</evidence>
<dbReference type="AlphaFoldDB" id="A0A915IK56"/>
<keyword evidence="1" id="KW-0732">Signal</keyword>
<organism evidence="2 3">
    <name type="scientific">Romanomermis culicivorax</name>
    <name type="common">Nematode worm</name>
    <dbReference type="NCBI Taxonomy" id="13658"/>
    <lineage>
        <taxon>Eukaryota</taxon>
        <taxon>Metazoa</taxon>
        <taxon>Ecdysozoa</taxon>
        <taxon>Nematoda</taxon>
        <taxon>Enoplea</taxon>
        <taxon>Dorylaimia</taxon>
        <taxon>Mermithida</taxon>
        <taxon>Mermithoidea</taxon>
        <taxon>Mermithidae</taxon>
        <taxon>Romanomermis</taxon>
    </lineage>
</organism>
<feature type="signal peptide" evidence="1">
    <location>
        <begin position="1"/>
        <end position="17"/>
    </location>
</feature>
<dbReference type="Proteomes" id="UP000887565">
    <property type="component" value="Unplaced"/>
</dbReference>
<evidence type="ECO:0000256" key="1">
    <source>
        <dbReference type="SAM" id="SignalP"/>
    </source>
</evidence>
<reference evidence="3" key="1">
    <citation type="submission" date="2022-11" db="UniProtKB">
        <authorList>
            <consortium name="WormBaseParasite"/>
        </authorList>
    </citation>
    <scope>IDENTIFICATION</scope>
</reference>
<protein>
    <submittedName>
        <fullName evidence="3">Uncharacterized protein</fullName>
    </submittedName>
</protein>
<sequence length="106" mass="12063">MVLINFFGRLGICVTMAVHIHATNASLALYQYFGEHYHPSYREQQLPILHDVAALILRWVASLWAEELGVVDTAYNTAVSLINSWMAYPQYAPFPQTPEIADIQRI</sequence>
<dbReference type="WBParaSite" id="nRc.2.0.1.t14249-RA">
    <property type="protein sequence ID" value="nRc.2.0.1.t14249-RA"/>
    <property type="gene ID" value="nRc.2.0.1.g14249"/>
</dbReference>
<evidence type="ECO:0000313" key="3">
    <source>
        <dbReference type="WBParaSite" id="nRc.2.0.1.t14249-RA"/>
    </source>
</evidence>